<keyword evidence="2" id="KW-1133">Transmembrane helix</keyword>
<evidence type="ECO:0000256" key="2">
    <source>
        <dbReference type="SAM" id="Phobius"/>
    </source>
</evidence>
<feature type="chain" id="PRO_5047205937" evidence="3">
    <location>
        <begin position="25"/>
        <end position="561"/>
    </location>
</feature>
<keyword evidence="3" id="KW-0732">Signal</keyword>
<keyword evidence="2" id="KW-0472">Membrane</keyword>
<feature type="signal peptide" evidence="3">
    <location>
        <begin position="1"/>
        <end position="24"/>
    </location>
</feature>
<accession>A0ABQ8UQI5</accession>
<comment type="caution">
    <text evidence="4">The sequence shown here is derived from an EMBL/GenBank/DDBJ whole genome shotgun (WGS) entry which is preliminary data.</text>
</comment>
<protein>
    <submittedName>
        <fullName evidence="4">Uncharacterized protein</fullName>
    </submittedName>
</protein>
<reference evidence="4" key="1">
    <citation type="journal article" date="2022" name="bioRxiv">
        <title>Genomics of Preaxostyla Flagellates Illuminates Evolutionary Transitions and the Path Towards Mitochondrial Loss.</title>
        <authorList>
            <person name="Novak L.V.F."/>
            <person name="Treitli S.C."/>
            <person name="Pyrih J."/>
            <person name="Halakuc P."/>
            <person name="Pipaliya S.V."/>
            <person name="Vacek V."/>
            <person name="Brzon O."/>
            <person name="Soukal P."/>
            <person name="Eme L."/>
            <person name="Dacks J.B."/>
            <person name="Karnkowska A."/>
            <person name="Elias M."/>
            <person name="Hampl V."/>
        </authorList>
    </citation>
    <scope>NUCLEOTIDE SEQUENCE</scope>
    <source>
        <strain evidence="4">RCP-MX</strain>
    </source>
</reference>
<keyword evidence="5" id="KW-1185">Reference proteome</keyword>
<organism evidence="4 5">
    <name type="scientific">Paratrimastix pyriformis</name>
    <dbReference type="NCBI Taxonomy" id="342808"/>
    <lineage>
        <taxon>Eukaryota</taxon>
        <taxon>Metamonada</taxon>
        <taxon>Preaxostyla</taxon>
        <taxon>Paratrimastigidae</taxon>
        <taxon>Paratrimastix</taxon>
    </lineage>
</organism>
<feature type="transmembrane region" description="Helical" evidence="2">
    <location>
        <begin position="296"/>
        <end position="316"/>
    </location>
</feature>
<gene>
    <name evidence="4" type="ORF">PAPYR_1977</name>
</gene>
<feature type="transmembrane region" description="Helical" evidence="2">
    <location>
        <begin position="356"/>
        <end position="379"/>
    </location>
</feature>
<dbReference type="EMBL" id="JAPMOS010000007">
    <property type="protein sequence ID" value="KAJ4461411.1"/>
    <property type="molecule type" value="Genomic_DNA"/>
</dbReference>
<sequence>MPPPKAAHLLLILLYFSLIPRSNAYVTTRDVEWDDDVFIFEEFGFLAGGSIDLTITFNRNVPILIFASTPQHVADLQELASIPSCSWLKSEADSISDHLVECSGKSCSFSMQVEKAVTYDLILANCDRAILIGNIQATFLNPGGEQLDSGQIPLPQYFIVSASVWGFLTLVWLALWACHMRSPGVTLLQKAGLAVPATRCLDGLGFALYWDMVHRTGQASTIAVAALSLLSVLQTLVRPPHGTGTGRLCSALLGLPTFLLFLMLASKGWQVTRLGVGPRERAMMLLFLTAMGLSEYFYRLIGGFFIFLVVIMYFSIMRHVFTGITYNRALLAAQLMLIEQAHMDPRPTPAYAKWRTYSLFGAVLFGYLLLLVSMLDLFLPGSVQYIKPISMDLVSLAMVIAVGAQGLMPPELRSWQWGPVPNIADKAPPLVLVEHPALPECGSLALGVPDTLDGLSETLLGQARATAPHRARAPGRCRLPDAGLPQPPPDPTGPGAIAIALEPLPPARQQVAIGGSAASSCVSRLWMFGRPFARSTCWFFFLLSEEEERKRSKEEMAKPPG</sequence>
<name>A0ABQ8UQI5_9EUKA</name>
<proteinExistence type="predicted"/>
<feature type="region of interest" description="Disordered" evidence="1">
    <location>
        <begin position="465"/>
        <end position="494"/>
    </location>
</feature>
<dbReference type="Proteomes" id="UP001141327">
    <property type="component" value="Unassembled WGS sequence"/>
</dbReference>
<evidence type="ECO:0000256" key="3">
    <source>
        <dbReference type="SAM" id="SignalP"/>
    </source>
</evidence>
<evidence type="ECO:0000256" key="1">
    <source>
        <dbReference type="SAM" id="MobiDB-lite"/>
    </source>
</evidence>
<feature type="transmembrane region" description="Helical" evidence="2">
    <location>
        <begin position="157"/>
        <end position="179"/>
    </location>
</feature>
<evidence type="ECO:0000313" key="4">
    <source>
        <dbReference type="EMBL" id="KAJ4461411.1"/>
    </source>
</evidence>
<keyword evidence="2" id="KW-0812">Transmembrane</keyword>
<feature type="transmembrane region" description="Helical" evidence="2">
    <location>
        <begin position="248"/>
        <end position="266"/>
    </location>
</feature>
<evidence type="ECO:0000313" key="5">
    <source>
        <dbReference type="Proteomes" id="UP001141327"/>
    </source>
</evidence>